<dbReference type="Pfam" id="PF01206">
    <property type="entry name" value="TusA"/>
    <property type="match status" value="1"/>
</dbReference>
<dbReference type="InterPro" id="IPR036868">
    <property type="entry name" value="TusA-like_sf"/>
</dbReference>
<dbReference type="InterPro" id="IPR027396">
    <property type="entry name" value="DsrEFH-like"/>
</dbReference>
<dbReference type="InterPro" id="IPR036873">
    <property type="entry name" value="Rhodanese-like_dom_sf"/>
</dbReference>
<dbReference type="RefSeq" id="WP_167833194.1">
    <property type="nucleotide sequence ID" value="NZ_JAAVUM010000010.1"/>
</dbReference>
<evidence type="ECO:0000256" key="3">
    <source>
        <dbReference type="ARBA" id="ARBA00022630"/>
    </source>
</evidence>
<dbReference type="CDD" id="cd01524">
    <property type="entry name" value="RHOD_Pyr_redox"/>
    <property type="match status" value="1"/>
</dbReference>
<dbReference type="PANTHER" id="PTHR43429">
    <property type="entry name" value="PYRIDINE NUCLEOTIDE-DISULFIDE OXIDOREDUCTASE DOMAIN-CONTAINING"/>
    <property type="match status" value="1"/>
</dbReference>
<dbReference type="InterPro" id="IPR032836">
    <property type="entry name" value="DsrE2-like"/>
</dbReference>
<dbReference type="Gene3D" id="3.40.250.10">
    <property type="entry name" value="Rhodanese-like domain"/>
    <property type="match status" value="1"/>
</dbReference>
<keyword evidence="3" id="KW-0285">Flavoprotein</keyword>
<dbReference type="SUPFAM" id="SSF55424">
    <property type="entry name" value="FAD/NAD-linked reductases, dimerisation (C-terminal) domain"/>
    <property type="match status" value="1"/>
</dbReference>
<dbReference type="Pfam" id="PF07992">
    <property type="entry name" value="Pyr_redox_2"/>
    <property type="match status" value="1"/>
</dbReference>
<keyword evidence="5 8" id="KW-0560">Oxidoreductase</keyword>
<dbReference type="Proteomes" id="UP000587942">
    <property type="component" value="Unassembled WGS sequence"/>
</dbReference>
<evidence type="ECO:0000256" key="4">
    <source>
        <dbReference type="ARBA" id="ARBA00022827"/>
    </source>
</evidence>
<dbReference type="SUPFAM" id="SSF64307">
    <property type="entry name" value="SirA-like"/>
    <property type="match status" value="1"/>
</dbReference>
<keyword evidence="4" id="KW-0274">FAD</keyword>
<dbReference type="InterPro" id="IPR036188">
    <property type="entry name" value="FAD/NAD-bd_sf"/>
</dbReference>
<gene>
    <name evidence="8" type="ORF">GWK17_15105</name>
</gene>
<dbReference type="InterPro" id="IPR023753">
    <property type="entry name" value="FAD/NAD-binding_dom"/>
</dbReference>
<feature type="domain" description="Rhodanese" evidence="7">
    <location>
        <begin position="465"/>
        <end position="550"/>
    </location>
</feature>
<evidence type="ECO:0000256" key="5">
    <source>
        <dbReference type="ARBA" id="ARBA00023002"/>
    </source>
</evidence>
<comment type="similarity">
    <text evidence="2">Belongs to the class-III pyridine nucleotide-disulfide oxidoreductase family.</text>
</comment>
<dbReference type="AlphaFoldDB" id="A0A846TWS0"/>
<dbReference type="InterPro" id="IPR004099">
    <property type="entry name" value="Pyr_nucl-diS_OxRdtase_dimer"/>
</dbReference>
<reference evidence="8 9" key="1">
    <citation type="submission" date="2020-03" db="EMBL/GenBank/DDBJ databases">
        <authorList>
            <person name="Sun Q."/>
        </authorList>
    </citation>
    <scope>NUCLEOTIDE SEQUENCE [LARGE SCALE GENOMIC DNA]</scope>
    <source>
        <strain evidence="8 9">KACC 21451</strain>
    </source>
</reference>
<evidence type="ECO:0000313" key="8">
    <source>
        <dbReference type="EMBL" id="NKE06781.1"/>
    </source>
</evidence>
<dbReference type="Gene3D" id="3.40.1260.10">
    <property type="entry name" value="DsrEFH-like"/>
    <property type="match status" value="1"/>
</dbReference>
<dbReference type="PRINTS" id="PR00411">
    <property type="entry name" value="PNDRDTASEI"/>
</dbReference>
<dbReference type="SMART" id="SM00450">
    <property type="entry name" value="RHOD"/>
    <property type="match status" value="1"/>
</dbReference>
<dbReference type="InterPro" id="IPR050260">
    <property type="entry name" value="FAD-bd_OxRdtase"/>
</dbReference>
<organism evidence="8 9">
    <name type="scientific">Mesobacillus selenatarsenatis</name>
    <dbReference type="NCBI Taxonomy" id="388741"/>
    <lineage>
        <taxon>Bacteria</taxon>
        <taxon>Bacillati</taxon>
        <taxon>Bacillota</taxon>
        <taxon>Bacilli</taxon>
        <taxon>Bacillales</taxon>
        <taxon>Bacillaceae</taxon>
        <taxon>Mesobacillus</taxon>
    </lineage>
</organism>
<dbReference type="Pfam" id="PF02852">
    <property type="entry name" value="Pyr_redox_dim"/>
    <property type="match status" value="1"/>
</dbReference>
<dbReference type="EC" id="1.8.1.14" evidence="8"/>
<protein>
    <submittedName>
        <fullName evidence="8">CoA-disulfide reductase</fullName>
        <ecNumber evidence="8">1.8.1.14</ecNumber>
    </submittedName>
</protein>
<dbReference type="Pfam" id="PF00581">
    <property type="entry name" value="Rhodanese"/>
    <property type="match status" value="1"/>
</dbReference>
<evidence type="ECO:0000256" key="6">
    <source>
        <dbReference type="ARBA" id="ARBA00023284"/>
    </source>
</evidence>
<dbReference type="PROSITE" id="PS01148">
    <property type="entry name" value="UPF0033"/>
    <property type="match status" value="1"/>
</dbReference>
<dbReference type="Gene3D" id="3.30.110.40">
    <property type="entry name" value="TusA-like domain"/>
    <property type="match status" value="1"/>
</dbReference>
<dbReference type="PROSITE" id="PS50206">
    <property type="entry name" value="RHODANESE_3"/>
    <property type="match status" value="1"/>
</dbReference>
<dbReference type="GO" id="GO:0050451">
    <property type="term" value="F:CoA-disulfide reductase (NADPH) activity"/>
    <property type="evidence" value="ECO:0007669"/>
    <property type="project" value="UniProtKB-EC"/>
</dbReference>
<evidence type="ECO:0000313" key="9">
    <source>
        <dbReference type="Proteomes" id="UP000587942"/>
    </source>
</evidence>
<dbReference type="InterPro" id="IPR016156">
    <property type="entry name" value="FAD/NAD-linked_Rdtase_dimer_sf"/>
</dbReference>
<accession>A0A846TWS0</accession>
<dbReference type="PANTHER" id="PTHR43429:SF1">
    <property type="entry name" value="NAD(P)H SULFUR OXIDOREDUCTASE (COA-DEPENDENT)"/>
    <property type="match status" value="1"/>
</dbReference>
<evidence type="ECO:0000259" key="7">
    <source>
        <dbReference type="PROSITE" id="PS50206"/>
    </source>
</evidence>
<proteinExistence type="inferred from homology"/>
<dbReference type="SUPFAM" id="SSF75169">
    <property type="entry name" value="DsrEFH-like"/>
    <property type="match status" value="1"/>
</dbReference>
<dbReference type="SUPFAM" id="SSF51905">
    <property type="entry name" value="FAD/NAD(P)-binding domain"/>
    <property type="match status" value="1"/>
</dbReference>
<dbReference type="NCBIfam" id="NF010037">
    <property type="entry name" value="PRK13512.1"/>
    <property type="match status" value="1"/>
</dbReference>
<dbReference type="InterPro" id="IPR001455">
    <property type="entry name" value="TusA-like"/>
</dbReference>
<evidence type="ECO:0000256" key="1">
    <source>
        <dbReference type="ARBA" id="ARBA00001974"/>
    </source>
</evidence>
<comment type="caution">
    <text evidence="8">The sequence shown here is derived from an EMBL/GenBank/DDBJ whole genome shotgun (WGS) entry which is preliminary data.</text>
</comment>
<sequence>MAKKVVIVGGVAGGATTAARLRRLDEQTEIVMAERGEYISFANCGLPYYIGGAIQERDALLVQTVEGMSKKFNMDIRNLSEVTRIDRERKVVEIKNLKIGETYEESYDVLVLSPGASPIKPPIPGINEAEALFTLRNIPDTDKIKAYVDEQLPKKATVIGGGFIGVEMAENLWERGVEVTLVEMADQIMAPIDFEMASILHQHLREKGVNLVLEDGVKSFENNGKIINLNSGKQIDTDLVILAIGVAPENKLAKEAGLELGLRGAIRVNERLQTADESIYAIGDAIEVKDYINGQATHIPLAWPANRQGRIVADHINGIDSKYQGTLGTSIAKVFDMTVAATGNNEKTLKRLGISYDVVHVHPSSHAGYYPGAFPIALKLIFDRETGKIFGAQAVSYDGADKRIDVLATAIKGGMTIFDLPDLELAYAPPYSSAKDPVNMAGYAAKNIAEGLVETVQWHEINDILADGGYLIDVREPIERDMGMIEGSVNIPLGELRDRLDEIPTKEVYVYCQVGLRGYLASRILIQAGFKVCNLDGGYKTYSCVFEPDASENCGTPISDNGVAQRNHAMEEIAAGAAQSSVGLAVEAAPVAQAPTAPAPAPAPAPASAVEAAPPTVKTTLDACGLSCPGPIMKVYKTIGEMQDGEVMEVHATDPGFAKDIKAWCEKTGNKLISNKFEDKKFKAQIMKGNVVVPMNTMAAPVEVPTAAPAKNGATMVVFSGDLDKAIATFIIASGAAAMGKEVTLFFTFWGLNILKRSDAPATEKDMMAKMFSMMMPKGANDLPLSKMNMGGMGSKMIKTVMANKNVDSLETLMKNAMDAGVKLVACGMSMDIMGIAKEELIDGVEIGGVASYLGDAEDSGLNLFI</sequence>
<dbReference type="EMBL" id="JAAVUM010000010">
    <property type="protein sequence ID" value="NKE06781.1"/>
    <property type="molecule type" value="Genomic_DNA"/>
</dbReference>
<dbReference type="SUPFAM" id="SSF52821">
    <property type="entry name" value="Rhodanese/Cell cycle control phosphatase"/>
    <property type="match status" value="1"/>
</dbReference>
<dbReference type="PRINTS" id="PR00368">
    <property type="entry name" value="FADPNR"/>
</dbReference>
<keyword evidence="6" id="KW-0676">Redox-active center</keyword>
<dbReference type="InterPro" id="IPR001763">
    <property type="entry name" value="Rhodanese-like_dom"/>
</dbReference>
<comment type="cofactor">
    <cofactor evidence="1">
        <name>FAD</name>
        <dbReference type="ChEBI" id="CHEBI:57692"/>
    </cofactor>
</comment>
<dbReference type="Gene3D" id="3.50.50.60">
    <property type="entry name" value="FAD/NAD(P)-binding domain"/>
    <property type="match status" value="2"/>
</dbReference>
<evidence type="ECO:0000256" key="2">
    <source>
        <dbReference type="ARBA" id="ARBA00009130"/>
    </source>
</evidence>
<name>A0A846TWS0_9BACI</name>
<dbReference type="Pfam" id="PF13686">
    <property type="entry name" value="DrsE_2"/>
    <property type="match status" value="1"/>
</dbReference>